<keyword evidence="1" id="KW-0732">Signal</keyword>
<proteinExistence type="predicted"/>
<evidence type="ECO:0000313" key="2">
    <source>
        <dbReference type="EMBL" id="MAA13963.1"/>
    </source>
</evidence>
<protein>
    <submittedName>
        <fullName evidence="2">Uncharacterized protein</fullName>
    </submittedName>
</protein>
<dbReference type="AlphaFoldDB" id="A0A224YIC6"/>
<evidence type="ECO:0000256" key="1">
    <source>
        <dbReference type="SAM" id="SignalP"/>
    </source>
</evidence>
<dbReference type="EMBL" id="GFPF01002817">
    <property type="protein sequence ID" value="MAA13963.1"/>
    <property type="molecule type" value="Transcribed_RNA"/>
</dbReference>
<feature type="chain" id="PRO_5012736677" evidence="1">
    <location>
        <begin position="21"/>
        <end position="118"/>
    </location>
</feature>
<organism evidence="2">
    <name type="scientific">Rhipicephalus zambeziensis</name>
    <dbReference type="NCBI Taxonomy" id="60191"/>
    <lineage>
        <taxon>Eukaryota</taxon>
        <taxon>Metazoa</taxon>
        <taxon>Ecdysozoa</taxon>
        <taxon>Arthropoda</taxon>
        <taxon>Chelicerata</taxon>
        <taxon>Arachnida</taxon>
        <taxon>Acari</taxon>
        <taxon>Parasitiformes</taxon>
        <taxon>Ixodida</taxon>
        <taxon>Ixodoidea</taxon>
        <taxon>Ixodidae</taxon>
        <taxon>Rhipicephalinae</taxon>
        <taxon>Rhipicephalus</taxon>
        <taxon>Rhipicephalus</taxon>
    </lineage>
</organism>
<name>A0A224YIC6_9ACAR</name>
<accession>A0A224YIC6</accession>
<reference evidence="2" key="1">
    <citation type="journal article" date="2017" name="Parasit. Vectors">
        <title>Sialotranscriptomics of Rhipicephalus zambeziensis reveals intricate expression profiles of secretory proteins and suggests tight temporal transcriptional regulation during blood-feeding.</title>
        <authorList>
            <person name="de Castro M.H."/>
            <person name="de Klerk D."/>
            <person name="Pienaar R."/>
            <person name="Rees D.J.G."/>
            <person name="Mans B.J."/>
        </authorList>
    </citation>
    <scope>NUCLEOTIDE SEQUENCE</scope>
    <source>
        <tissue evidence="2">Salivary glands</tissue>
    </source>
</reference>
<feature type="signal peptide" evidence="1">
    <location>
        <begin position="1"/>
        <end position="20"/>
    </location>
</feature>
<sequence>MVSTLALCFAVALLIVGARAAPTDESSAPTQRPGGFGAILEEMERPCFQEAQMTAEEITTMKDILTRPRDDVVSQNGTRQLGSLEQIDLYAPTPEIAQGIRSKWDAFFLCLSHQVSNL</sequence>